<gene>
    <name evidence="1" type="ORF">SAMN04487960_11181</name>
</gene>
<evidence type="ECO:0000313" key="2">
    <source>
        <dbReference type="Proteomes" id="UP000199675"/>
    </source>
</evidence>
<organism evidence="1 2">
    <name type="scientific">Marinobacter mobilis</name>
    <dbReference type="NCBI Taxonomy" id="488533"/>
    <lineage>
        <taxon>Bacteria</taxon>
        <taxon>Pseudomonadati</taxon>
        <taxon>Pseudomonadota</taxon>
        <taxon>Gammaproteobacteria</taxon>
        <taxon>Pseudomonadales</taxon>
        <taxon>Marinobacteraceae</taxon>
        <taxon>Marinobacter</taxon>
    </lineage>
</organism>
<reference evidence="1 2" key="1">
    <citation type="submission" date="2016-10" db="EMBL/GenBank/DDBJ databases">
        <authorList>
            <person name="de Groot N.N."/>
        </authorList>
    </citation>
    <scope>NUCLEOTIDE SEQUENCE [LARGE SCALE GENOMIC DNA]</scope>
    <source>
        <strain evidence="1 2">CGMCC 1.7059</strain>
    </source>
</reference>
<sequence>MISRLLLPLSLTLAAFTLTGCGEESDPLPVDGRDFDASGYDQSASYSGVVIDDYLRNARVWLDIDGDYQYTPGPMTVVRPGGGSVVLPGGEPTAMTTGGGQFSLDIGELDQDPLVAADLDPRDYSLMVMTLPGQTVDETPLGERVIEQAYMLTAPKGVRTVTPLTTLLRARTLAGLAAQFGESAVLEAAFRDVNLQRDYLAAGDQRMHAYARAFVRFMAAQFPAEANDALRTGDGTERVLTPEGFELLAVSLARNSGDLVALVDDAAPFGHYGNVDIDSLPMVVEPLDLSNPLVLAEQVVFAHDRNGSLPARSSDLLESARIQFRYAADGQLMSLDVEGCMAPSLQEIARLADAGGYIAKTGTQWLPAVSLSQLSRGFMEQEGVDERLIFDWANQRATFETTTSCHAGLEASPALGGEPAITFQWQMAAGRVSSISDGTRTLVPDYSNEIDAYRGYGLTDAGGELEAVALAATTDDCSASILAEDLGSTRVISHRKAYTFAGYDPQPASFIDLALDFDRRNGWDRLLQHAFLNPEWAPLAAGSYNGFAWNFFYQPDSLIVSADQPNLVSEAYLTGLLSLKSCGAKDTARPSQSLFAWVQANYERLSGALAGSLVQ</sequence>
<keyword evidence="2" id="KW-1185">Reference proteome</keyword>
<evidence type="ECO:0008006" key="3">
    <source>
        <dbReference type="Google" id="ProtNLM"/>
    </source>
</evidence>
<accession>A0A1H3CZ91</accession>
<protein>
    <recommendedName>
        <fullName evidence="3">Lipoprotein</fullName>
    </recommendedName>
</protein>
<dbReference type="Proteomes" id="UP000199675">
    <property type="component" value="Unassembled WGS sequence"/>
</dbReference>
<dbReference type="EMBL" id="FNNE01000011">
    <property type="protein sequence ID" value="SDX59461.1"/>
    <property type="molecule type" value="Genomic_DNA"/>
</dbReference>
<name>A0A1H3CZ91_9GAMM</name>
<dbReference type="OrthoDB" id="5713052at2"/>
<dbReference type="STRING" id="488533.SAMN04487960_11181"/>
<dbReference type="AlphaFoldDB" id="A0A1H3CZ91"/>
<dbReference type="RefSeq" id="WP_091816847.1">
    <property type="nucleotide sequence ID" value="NZ_FNNE01000011.1"/>
</dbReference>
<proteinExistence type="predicted"/>
<dbReference type="PROSITE" id="PS51257">
    <property type="entry name" value="PROKAR_LIPOPROTEIN"/>
    <property type="match status" value="1"/>
</dbReference>
<evidence type="ECO:0000313" key="1">
    <source>
        <dbReference type="EMBL" id="SDX59461.1"/>
    </source>
</evidence>